<dbReference type="EMBL" id="JABUFE010000003">
    <property type="protein sequence ID" value="NSX54399.1"/>
    <property type="molecule type" value="Genomic_DNA"/>
</dbReference>
<comment type="caution">
    <text evidence="2">The sequence shown here is derived from an EMBL/GenBank/DDBJ whole genome shotgun (WGS) entry which is preliminary data.</text>
</comment>
<reference evidence="2 3" key="1">
    <citation type="submission" date="2020-06" db="EMBL/GenBank/DDBJ databases">
        <title>Sulfitobacter algicola sp. nov., isolated from green algae.</title>
        <authorList>
            <person name="Wang C."/>
        </authorList>
    </citation>
    <scope>NUCLEOTIDE SEQUENCE [LARGE SCALE GENOMIC DNA]</scope>
    <source>
        <strain evidence="2 3">1151</strain>
    </source>
</reference>
<evidence type="ECO:0000313" key="2">
    <source>
        <dbReference type="EMBL" id="NSX54399.1"/>
    </source>
</evidence>
<proteinExistence type="predicted"/>
<evidence type="ECO:0000256" key="1">
    <source>
        <dbReference type="SAM" id="SignalP"/>
    </source>
</evidence>
<protein>
    <submittedName>
        <fullName evidence="2">Uncharacterized protein</fullName>
    </submittedName>
</protein>
<name>A0ABX2IVK3_9RHOB</name>
<evidence type="ECO:0000313" key="3">
    <source>
        <dbReference type="Proteomes" id="UP000777935"/>
    </source>
</evidence>
<dbReference type="RefSeq" id="WP_174136416.1">
    <property type="nucleotide sequence ID" value="NZ_JABUFE010000003.1"/>
</dbReference>
<organism evidence="2 3">
    <name type="scientific">Parasulfitobacter algicola</name>
    <dbReference type="NCBI Taxonomy" id="2614809"/>
    <lineage>
        <taxon>Bacteria</taxon>
        <taxon>Pseudomonadati</taxon>
        <taxon>Pseudomonadota</taxon>
        <taxon>Alphaproteobacteria</taxon>
        <taxon>Rhodobacterales</taxon>
        <taxon>Roseobacteraceae</taxon>
        <taxon>Parasulfitobacter</taxon>
    </lineage>
</organism>
<dbReference type="Proteomes" id="UP000777935">
    <property type="component" value="Unassembled WGS sequence"/>
</dbReference>
<accession>A0ABX2IVK3</accession>
<keyword evidence="3" id="KW-1185">Reference proteome</keyword>
<gene>
    <name evidence="2" type="ORF">HRQ87_06250</name>
</gene>
<keyword evidence="1" id="KW-0732">Signal</keyword>
<feature type="signal peptide" evidence="1">
    <location>
        <begin position="1"/>
        <end position="22"/>
    </location>
</feature>
<feature type="chain" id="PRO_5046207479" evidence="1">
    <location>
        <begin position="23"/>
        <end position="201"/>
    </location>
</feature>
<sequence>MNFKFDFIALCSCLSVASLSHAECVTAADMANGIIVKLDDGSTEHHRTKRPDLVEVIWTPAEEDPSSILYGKGIYLLQMVSVIDGVTDVSSRVTIGYDKSVADLVVLPSNGQLTEQTFKYSPYTGFVRETITYMFSDPAEIQVAGCTYLAQLINVIAVEDSTTFEQNIVYVPSLGTSFITSYRSDNEEFYDINIQSITAAE</sequence>